<gene>
    <name evidence="2" type="ORF">KIPB_015878</name>
</gene>
<name>A0A391P1T3_9EUKA</name>
<accession>A0A391P1T3</accession>
<evidence type="ECO:0000313" key="2">
    <source>
        <dbReference type="EMBL" id="GCA64968.1"/>
    </source>
</evidence>
<protein>
    <submittedName>
        <fullName evidence="2">Uncharacterized protein</fullName>
    </submittedName>
</protein>
<organism evidence="2 3">
    <name type="scientific">Kipferlia bialata</name>
    <dbReference type="NCBI Taxonomy" id="797122"/>
    <lineage>
        <taxon>Eukaryota</taxon>
        <taxon>Metamonada</taxon>
        <taxon>Carpediemonas-like organisms</taxon>
        <taxon>Kipferlia</taxon>
    </lineage>
</organism>
<dbReference type="Proteomes" id="UP000265618">
    <property type="component" value="Unassembled WGS sequence"/>
</dbReference>
<keyword evidence="3" id="KW-1185">Reference proteome</keyword>
<evidence type="ECO:0000256" key="1">
    <source>
        <dbReference type="SAM" id="MobiDB-lite"/>
    </source>
</evidence>
<evidence type="ECO:0000313" key="3">
    <source>
        <dbReference type="Proteomes" id="UP000265618"/>
    </source>
</evidence>
<feature type="non-terminal residue" evidence="2">
    <location>
        <position position="1"/>
    </location>
</feature>
<comment type="caution">
    <text evidence="2">The sequence shown here is derived from an EMBL/GenBank/DDBJ whole genome shotgun (WGS) entry which is preliminary data.</text>
</comment>
<proteinExistence type="predicted"/>
<dbReference type="AlphaFoldDB" id="A0A391P1T3"/>
<dbReference type="EMBL" id="BDIP01009231">
    <property type="protein sequence ID" value="GCA64968.1"/>
    <property type="molecule type" value="Genomic_DNA"/>
</dbReference>
<reference evidence="2 3" key="1">
    <citation type="journal article" date="2018" name="PLoS ONE">
        <title>The draft genome of Kipferlia bialata reveals reductive genome evolution in fornicate parasites.</title>
        <authorList>
            <person name="Tanifuji G."/>
            <person name="Takabayashi S."/>
            <person name="Kume K."/>
            <person name="Takagi M."/>
            <person name="Nakayama T."/>
            <person name="Kamikawa R."/>
            <person name="Inagaki Y."/>
            <person name="Hashimoto T."/>
        </authorList>
    </citation>
    <scope>NUCLEOTIDE SEQUENCE [LARGE SCALE GENOMIC DNA]</scope>
    <source>
        <strain evidence="2">NY0173</strain>
    </source>
</reference>
<feature type="region of interest" description="Disordered" evidence="1">
    <location>
        <begin position="1"/>
        <end position="24"/>
    </location>
</feature>
<sequence length="24" mass="2433">LDLSTAEVPPLGCHGLEGRPDAQG</sequence>